<feature type="chain" id="PRO_5030997363" evidence="7">
    <location>
        <begin position="24"/>
        <end position="2949"/>
    </location>
</feature>
<dbReference type="GO" id="GO:0016020">
    <property type="term" value="C:membrane"/>
    <property type="evidence" value="ECO:0007669"/>
    <property type="project" value="InterPro"/>
</dbReference>
<keyword evidence="1 5" id="KW-0349">Heme</keyword>
<evidence type="ECO:0000313" key="10">
    <source>
        <dbReference type="EMBL" id="MBB5039016.1"/>
    </source>
</evidence>
<dbReference type="InterPro" id="IPR015919">
    <property type="entry name" value="Cadherin-like_sf"/>
</dbReference>
<feature type="domain" description="Cytochrome c" evidence="9">
    <location>
        <begin position="1387"/>
        <end position="1512"/>
    </location>
</feature>
<dbReference type="InterPro" id="IPR014756">
    <property type="entry name" value="Ig_E-set"/>
</dbReference>
<dbReference type="InterPro" id="IPR006652">
    <property type="entry name" value="Kelch_1"/>
</dbReference>
<dbReference type="GO" id="GO:0030246">
    <property type="term" value="F:carbohydrate binding"/>
    <property type="evidence" value="ECO:0007669"/>
    <property type="project" value="InterPro"/>
</dbReference>
<evidence type="ECO:0000256" key="7">
    <source>
        <dbReference type="SAM" id="SignalP"/>
    </source>
</evidence>
<dbReference type="GO" id="GO:0009055">
    <property type="term" value="F:electron transfer activity"/>
    <property type="evidence" value="ECO:0007669"/>
    <property type="project" value="InterPro"/>
</dbReference>
<dbReference type="Gene3D" id="1.10.760.10">
    <property type="entry name" value="Cytochrome c-like domain"/>
    <property type="match status" value="2"/>
</dbReference>
<dbReference type="InterPro" id="IPR037293">
    <property type="entry name" value="Gal_Oxidase_central_sf"/>
</dbReference>
<dbReference type="Pfam" id="PF00139">
    <property type="entry name" value="Lectin_legB"/>
    <property type="match status" value="1"/>
</dbReference>
<dbReference type="EMBL" id="JACHIF010000007">
    <property type="protein sequence ID" value="MBB5039016.1"/>
    <property type="molecule type" value="Genomic_DNA"/>
</dbReference>
<dbReference type="Gene3D" id="2.60.40.10">
    <property type="entry name" value="Immunoglobulins"/>
    <property type="match status" value="4"/>
</dbReference>
<dbReference type="InterPro" id="IPR011043">
    <property type="entry name" value="Gal_Oxase/kelch_b-propeller"/>
</dbReference>
<dbReference type="InterPro" id="IPR011048">
    <property type="entry name" value="Haem_d1_sf"/>
</dbReference>
<feature type="domain" description="PKD" evidence="8">
    <location>
        <begin position="943"/>
        <end position="1016"/>
    </location>
</feature>
<dbReference type="PROSITE" id="PS50093">
    <property type="entry name" value="PKD"/>
    <property type="match status" value="1"/>
</dbReference>
<feature type="domain" description="Cytochrome c" evidence="9">
    <location>
        <begin position="1528"/>
        <end position="1631"/>
    </location>
</feature>
<dbReference type="InterPro" id="IPR035986">
    <property type="entry name" value="PKD_dom_sf"/>
</dbReference>
<dbReference type="InterPro" id="IPR001220">
    <property type="entry name" value="Legume_lectin_dom"/>
</dbReference>
<evidence type="ECO:0000259" key="8">
    <source>
        <dbReference type="PROSITE" id="PS50093"/>
    </source>
</evidence>
<dbReference type="InterPro" id="IPR015943">
    <property type="entry name" value="WD40/YVTN_repeat-like_dom_sf"/>
</dbReference>
<dbReference type="Pfam" id="PF07250">
    <property type="entry name" value="Glyoxal_oxid_N"/>
    <property type="match status" value="1"/>
</dbReference>
<dbReference type="InterPro" id="IPR015202">
    <property type="entry name" value="GO-like_E_set"/>
</dbReference>
<dbReference type="SUPFAM" id="SSF81296">
    <property type="entry name" value="E set domains"/>
    <property type="match status" value="1"/>
</dbReference>
<evidence type="ECO:0000256" key="4">
    <source>
        <dbReference type="ARBA" id="ARBA00023004"/>
    </source>
</evidence>
<dbReference type="PANTHER" id="PTHR32208:SF56">
    <property type="entry name" value="GALACTOSE OXIDASE-RELATED"/>
    <property type="match status" value="1"/>
</dbReference>
<evidence type="ECO:0000256" key="3">
    <source>
        <dbReference type="ARBA" id="ARBA00022729"/>
    </source>
</evidence>
<organism evidence="10 11">
    <name type="scientific">Prosthecobacter dejongeii</name>
    <dbReference type="NCBI Taxonomy" id="48465"/>
    <lineage>
        <taxon>Bacteria</taxon>
        <taxon>Pseudomonadati</taxon>
        <taxon>Verrucomicrobiota</taxon>
        <taxon>Verrucomicrobiia</taxon>
        <taxon>Verrucomicrobiales</taxon>
        <taxon>Verrucomicrobiaceae</taxon>
        <taxon>Prosthecobacter</taxon>
    </lineage>
</organism>
<sequence>MMKFSVFFVICTGWLILGGRASAADDHALSDLLSAEAQMLAPTFIAPTGPAPTPTQRNQVGVWSPIISWTPHIPVTAATLPDGRLLTFASNQRTTFPVGAEFTYAAVWNPATGVFTEINNNRHDMFCGGTVLLPDGRLVVNGGRNTTRLTSIFDWRTSKWAVMPNMNDGRWYNTSVALTDGSIFTVTGDGGTNTAERWTAANNWTRLSSINWATVVGQPGYVTRWHPLMVIAPDGRLFHGGPTRQMNWVTTSGTGSLTYSGVNVPGTHYPKEGCFAMYDEGRILVAGGSLNTNSNPNDSSTGTSTNLAFTIDIRSGTPVVAATSSMKYVRQFANSVILPNGEVMVMGGNSSGLKFNDTGSILSPEIWNPTTGQWREVTDMSVPRNYHSLALLLPDGRVWSGGGGLSGNSADHRDAQLYTPPMLFKADGTAAVRPVIQQAPSYIGTGMTFSVQATPGLTKFSFIKMSSQTHSMNTDLRYLRLPFTETSPGIYAVTSHANLNVMTPGYWMLFGIGADGAYSEAKIIQVDPATTVTITNPGSQFSAMNAATVLAVYGLAPGNGSLSFSASSLPPGLVIQSSTGIISGTPTSTGTYASRVTVSDGITTASADFTWTITPANITHDFASFSSSNSSLQLNGSASITGGVLQLTPNGANLAGSAFLKTPVPITQGTSFSTRFVFRMNGSGDGADGMTFVLQNDRPDAVGSAGGGLGYEGLIESLAIELDTYAGGTDPNANHIGVLTSGIISPHLSTYTAPFDLENGANHTLWAEYDGHTDTLRVYLAQGVVTTRPATPILTTTGLDLTSLIGPSAWVGFTGATGGSTNTHEVLSWSFFSNAFALPTPPVVTNPGAQNGVMGIAVNRPIFAADINQDSLAYTASGLPPGLSIHATTGVISGTPTASGTYTPTVIVSDGNTPPINVSFSWTINSTLVLQPLATSAVITGVSVNFIAQSSGGANPRYRWDFGDGSPITAYSSATLALHPYSSPGRYLVSLTATDDTGIIATTSVYQVIHAPLTGKKPTHSTSIVFEDRATGNDRVWVVNPDSDTVAILDASTKTKLAETNVGKAPRSVAIAPDGRIWVVNTESASLSILNSSSFAVVSTVTLPPGSRPFGLAFDPNGSAAFVALEGSGQILKLNPTTGATITAQNAGQHVRHLSINANGTRVYASRFISPSVPGENTAAPNPSGKGGEVVVLDAGTLAIEKTILLQHSEAEDTPTSAKGLPNYLGAMALSPDGLYGWVPSKQDNIKRGTLRNGIGLNHDQTLRAIASRINLTTQTEDYAGRVDFDNAGMPSAAVFDPWGGYLFVALESSRSVAVVAAWSQEELLRFNAGRAPQGLTLSPDGRTLYVQNFMDRSVTIHDVSTILNGGVQLPPAPITVSTSNTEKLSPQVLTGKQLFYDAVDSRLALQEYISCAGCHNDGGHDGRTWDLTGFGEGLRNTITLRGHGHHGALHWSGNFDEVQDFEGQIRNLAGGTGLMPDAQFNAGTRNQPLGDAKVGLSSDLDAIAAYVKSLTSESRSPHRGSEGQLTAAATEGEKIFRQQNCASCHSGTTFSNSALNIFSSIGTLKPSSGKRLNGDLTGLDVPTLRGLWATAPYLHDGSAATLTDAVRAHSGVTLTDPELSNLTAYLQQLDDNPSTAPLPVTVILASTAGSVITQPVTVTATFSHPVTGFTLSDINVTGGSASALSGSGTTYTFTLIPTANVTLTLAANVAQDSTGLGNLASTPLTMVFQAPAPVLVGQDIGGLLLPGNSALDSSTGTYTLTASGRDIFFNEDGFHFSKLVLNGDGEIRARVRSFSNTNPWAKAGVMIREDLTAGSRHATVFITPPAANNGFGLVARTVANAETAYAQGPTLNPVPNNWIRLVRAGNLLTGYASADGSTWTLVSSVTLSSLPSQVFMGLAATSGRLNETTTAVFDQVQITGTQTILPPAVILSAASSLETGPFTAQVQFTQPVTGLTLNDFVSTQATLSNLTGSGSSYSLTVTPTATGNITLSLPAAAVTNAGFVSNTASNILSVSYSPPVVISLQGQDVGTVEVSGSTSFENGLYTLKAAGADIFFTQDGFQYALTQLTGDGEIRARVLSQTNQNPWAKAGVMFRENLTGGSRHVMMFTTPMGAGNGFGSVARTTANEATNYSAGTALNAAPNNWVRLVRVGNNLTAYASANGTAWTQVSSTTLTALPSSLYVGLALTSGSRSQLSTATFDNVQVVGAQSVVAPAVTLSSPSPLETGAFTLQAQFTQNVTGLALSDFTVTNGTASNLSGSGTLYRLTITPTAEGNVSITLPAGAAQNSSAAPSTISNTLLVNYIPPAMINLQGQDVGNIALAGSTTYNASTGAYTLKGAGEDIFFTQDGFQYAAIQLVGDGEIRARITSQTNQNPWGKAGVMFRESLTPGSRHALMFTTPTSAGNGFGFVWRSGVNAAASYAGGPALNPVPNNWVRLVRLGNTFTAYASATGTSWTPVSVITLEGVPTTMHVGLAVTSSRAAELCTATFDNVQIVGTPSVANGSGSTPGTTDPLPGSSNAKDRDFDGDDVNDLIEYALDSDHQYDAGWWLTTTPEGRVDAHLIRPRTIADVSFKLETSTNLRDWQPLSLAPLVTDLGAEEEQLTWPGISHVTGQSAQRGIVRLRVTHSSGISAASTPQCWQQHALIPGSQTIGVSWVNAPLYAGFVADLASADSLHVQGSILVPSPMNAPCYLEVRDGAYAGHRYDIRSMVGQTISLALDSPHSTLASLPADLAGARVVIRPHVTLNQVFPKTHLQGAYSSTQADQVLTFEQLEWKRHWLELSSTRHEWRPTGDSTQTSDDDMIIPPGTGVMVKIASQPVTYTLTGHVRTGVFVRPLDQTHNLLALPWPVDATPQQLQFAATQGFTAGKNSSVSDQLQLWAGDSTPGASIYTVYWLRQSSTTGAWMPRADASAPDVSATLLLSAHRSFFLKIIPRSGQSEWKMPQFSP</sequence>
<gene>
    <name evidence="10" type="ORF">HNQ64_003285</name>
</gene>
<keyword evidence="11" id="KW-1185">Reference proteome</keyword>
<dbReference type="SMART" id="SM00089">
    <property type="entry name" value="PKD"/>
    <property type="match status" value="1"/>
</dbReference>
<dbReference type="InterPro" id="IPR013320">
    <property type="entry name" value="ConA-like_dom_sf"/>
</dbReference>
<feature type="signal peptide" evidence="7">
    <location>
        <begin position="1"/>
        <end position="23"/>
    </location>
</feature>
<dbReference type="CDD" id="cd00146">
    <property type="entry name" value="PKD"/>
    <property type="match status" value="1"/>
</dbReference>
<dbReference type="SMART" id="SM00612">
    <property type="entry name" value="Kelch"/>
    <property type="match status" value="2"/>
</dbReference>
<dbReference type="CDD" id="cd01951">
    <property type="entry name" value="lectin_L-type"/>
    <property type="match status" value="1"/>
</dbReference>
<dbReference type="SUPFAM" id="SSF49299">
    <property type="entry name" value="PKD domain"/>
    <property type="match status" value="1"/>
</dbReference>
<comment type="caution">
    <text evidence="10">The sequence shown here is derived from an EMBL/GenBank/DDBJ whole genome shotgun (WGS) entry which is preliminary data.</text>
</comment>
<dbReference type="InterPro" id="IPR009880">
    <property type="entry name" value="Glyoxal_oxidase_N"/>
</dbReference>
<proteinExistence type="predicted"/>
<keyword evidence="4 5" id="KW-0408">Iron</keyword>
<feature type="compositionally biased region" description="Polar residues" evidence="6">
    <location>
        <begin position="2498"/>
        <end position="2511"/>
    </location>
</feature>
<dbReference type="PROSITE" id="PS51007">
    <property type="entry name" value="CYTC"/>
    <property type="match status" value="2"/>
</dbReference>
<dbReference type="RefSeq" id="WP_184210362.1">
    <property type="nucleotide sequence ID" value="NZ_JACHIF010000007.1"/>
</dbReference>
<evidence type="ECO:0000256" key="2">
    <source>
        <dbReference type="ARBA" id="ARBA00022723"/>
    </source>
</evidence>
<dbReference type="Pfam" id="PF19078">
    <property type="entry name" value="Big_12"/>
    <property type="match status" value="3"/>
</dbReference>
<dbReference type="SUPFAM" id="SSF50965">
    <property type="entry name" value="Galactose oxidase, central domain"/>
    <property type="match status" value="1"/>
</dbReference>
<evidence type="ECO:0000259" key="9">
    <source>
        <dbReference type="PROSITE" id="PS51007"/>
    </source>
</evidence>
<dbReference type="SUPFAM" id="SSF51004">
    <property type="entry name" value="C-terminal (heme d1) domain of cytochrome cd1-nitrite reductase"/>
    <property type="match status" value="1"/>
</dbReference>
<dbReference type="SUPFAM" id="SSF49899">
    <property type="entry name" value="Concanavalin A-like lectins/glucanases"/>
    <property type="match status" value="2"/>
</dbReference>
<evidence type="ECO:0000256" key="1">
    <source>
        <dbReference type="ARBA" id="ARBA00022617"/>
    </source>
</evidence>
<protein>
    <submittedName>
        <fullName evidence="10">YVTN family beta-propeller protein</fullName>
    </submittedName>
</protein>
<dbReference type="Gene3D" id="2.60.120.200">
    <property type="match status" value="4"/>
</dbReference>
<dbReference type="InterPro" id="IPR000601">
    <property type="entry name" value="PKD_dom"/>
</dbReference>
<dbReference type="InterPro" id="IPR056573">
    <property type="entry name" value="Lectin_L-type_dom"/>
</dbReference>
<dbReference type="Pfam" id="PF00801">
    <property type="entry name" value="PKD"/>
    <property type="match status" value="1"/>
</dbReference>
<dbReference type="PANTHER" id="PTHR32208">
    <property type="entry name" value="SECRETED PROTEIN-RELATED"/>
    <property type="match status" value="1"/>
</dbReference>
<dbReference type="GO" id="GO:0005509">
    <property type="term" value="F:calcium ion binding"/>
    <property type="evidence" value="ECO:0007669"/>
    <property type="project" value="InterPro"/>
</dbReference>
<name>A0A7W7YMM8_9BACT</name>
<dbReference type="GO" id="GO:0020037">
    <property type="term" value="F:heme binding"/>
    <property type="evidence" value="ECO:0007669"/>
    <property type="project" value="InterPro"/>
</dbReference>
<dbReference type="SUPFAM" id="SSF49313">
    <property type="entry name" value="Cadherin-like"/>
    <property type="match status" value="2"/>
</dbReference>
<feature type="region of interest" description="Disordered" evidence="6">
    <location>
        <begin position="2498"/>
        <end position="2526"/>
    </location>
</feature>
<reference evidence="10 11" key="1">
    <citation type="submission" date="2020-08" db="EMBL/GenBank/DDBJ databases">
        <title>Genomic Encyclopedia of Type Strains, Phase IV (KMG-IV): sequencing the most valuable type-strain genomes for metagenomic binning, comparative biology and taxonomic classification.</title>
        <authorList>
            <person name="Goeker M."/>
        </authorList>
    </citation>
    <scope>NUCLEOTIDE SEQUENCE [LARGE SCALE GENOMIC DNA]</scope>
    <source>
        <strain evidence="10 11">DSM 12251</strain>
    </source>
</reference>
<dbReference type="SUPFAM" id="SSF46626">
    <property type="entry name" value="Cytochrome c"/>
    <property type="match status" value="2"/>
</dbReference>
<dbReference type="Proteomes" id="UP000534294">
    <property type="component" value="Unassembled WGS sequence"/>
</dbReference>
<evidence type="ECO:0000313" key="11">
    <source>
        <dbReference type="Proteomes" id="UP000534294"/>
    </source>
</evidence>
<dbReference type="Pfam" id="PF09118">
    <property type="entry name" value="GO-like_E_set"/>
    <property type="match status" value="1"/>
</dbReference>
<dbReference type="InterPro" id="IPR013783">
    <property type="entry name" value="Ig-like_fold"/>
</dbReference>
<accession>A0A7W7YMM8</accession>
<dbReference type="InterPro" id="IPR036909">
    <property type="entry name" value="Cyt_c-like_dom_sf"/>
</dbReference>
<evidence type="ECO:0000256" key="5">
    <source>
        <dbReference type="PROSITE-ProRule" id="PRU00433"/>
    </source>
</evidence>
<dbReference type="Pfam" id="PF21419">
    <property type="entry name" value="RoxA-like_Cyt-c"/>
    <property type="match status" value="1"/>
</dbReference>
<dbReference type="InterPro" id="IPR009056">
    <property type="entry name" value="Cyt_c-like_dom"/>
</dbReference>
<dbReference type="Gene3D" id="2.130.10.10">
    <property type="entry name" value="YVTN repeat-like/Quinoprotein amine dehydrogenase"/>
    <property type="match status" value="2"/>
</dbReference>
<dbReference type="Pfam" id="PF05345">
    <property type="entry name" value="He_PIG"/>
    <property type="match status" value="2"/>
</dbReference>
<keyword evidence="3 7" id="KW-0732">Signal</keyword>
<evidence type="ECO:0000256" key="6">
    <source>
        <dbReference type="SAM" id="MobiDB-lite"/>
    </source>
</evidence>
<dbReference type="CDD" id="cd02851">
    <property type="entry name" value="E_set_GO_C"/>
    <property type="match status" value="1"/>
</dbReference>
<dbReference type="InterPro" id="IPR044048">
    <property type="entry name" value="Big_12"/>
</dbReference>
<dbReference type="InterPro" id="IPR022409">
    <property type="entry name" value="PKD/Chitinase_dom"/>
</dbReference>
<dbReference type="Gene3D" id="2.130.10.80">
    <property type="entry name" value="Galactose oxidase/kelch, beta-propeller"/>
    <property type="match status" value="1"/>
</dbReference>
<keyword evidence="2 5" id="KW-0479">Metal-binding</keyword>